<name>A0A6J7RKP1_9ZZZZ</name>
<dbReference type="GO" id="GO:0016787">
    <property type="term" value="F:hydrolase activity"/>
    <property type="evidence" value="ECO:0007669"/>
    <property type="project" value="UniProtKB-KW"/>
</dbReference>
<dbReference type="PANTHER" id="PTHR46112:SF3">
    <property type="entry name" value="AMINOPEPTIDASE YPDF"/>
    <property type="match status" value="1"/>
</dbReference>
<evidence type="ECO:0000259" key="4">
    <source>
        <dbReference type="Pfam" id="PF01321"/>
    </source>
</evidence>
<dbReference type="Gene3D" id="3.40.350.10">
    <property type="entry name" value="Creatinase/prolidase N-terminal domain"/>
    <property type="match status" value="1"/>
</dbReference>
<keyword evidence="2" id="KW-0378">Hydrolase</keyword>
<dbReference type="AlphaFoldDB" id="A0A6J7RKP1"/>
<gene>
    <name evidence="5" type="ORF">UFOPK3164_00818</name>
    <name evidence="6" type="ORF">UFOPK3427_01764</name>
    <name evidence="7" type="ORF">UFOPK4112_01482</name>
</gene>
<dbReference type="GO" id="GO:0046872">
    <property type="term" value="F:metal ion binding"/>
    <property type="evidence" value="ECO:0007669"/>
    <property type="project" value="UniProtKB-KW"/>
</dbReference>
<proteinExistence type="predicted"/>
<keyword evidence="1" id="KW-0479">Metal-binding</keyword>
<dbReference type="SUPFAM" id="SSF55920">
    <property type="entry name" value="Creatinase/aminopeptidase"/>
    <property type="match status" value="1"/>
</dbReference>
<dbReference type="EMBL" id="CAFBPM010000017">
    <property type="protein sequence ID" value="CAB5029413.1"/>
    <property type="molecule type" value="Genomic_DNA"/>
</dbReference>
<evidence type="ECO:0000313" key="6">
    <source>
        <dbReference type="EMBL" id="CAB4883457.1"/>
    </source>
</evidence>
<dbReference type="InterPro" id="IPR036005">
    <property type="entry name" value="Creatinase/aminopeptidase-like"/>
</dbReference>
<dbReference type="InterPro" id="IPR000587">
    <property type="entry name" value="Creatinase_N"/>
</dbReference>
<protein>
    <submittedName>
        <fullName evidence="7">Unannotated protein</fullName>
    </submittedName>
</protein>
<dbReference type="EMBL" id="CAFABE010000031">
    <property type="protein sequence ID" value="CAB4826854.1"/>
    <property type="molecule type" value="Genomic_DNA"/>
</dbReference>
<dbReference type="EMBL" id="CAFBLT010000003">
    <property type="protein sequence ID" value="CAB4883457.1"/>
    <property type="molecule type" value="Genomic_DNA"/>
</dbReference>
<dbReference type="PANTHER" id="PTHR46112">
    <property type="entry name" value="AMINOPEPTIDASE"/>
    <property type="match status" value="1"/>
</dbReference>
<evidence type="ECO:0000313" key="5">
    <source>
        <dbReference type="EMBL" id="CAB4826854.1"/>
    </source>
</evidence>
<dbReference type="PROSITE" id="PS00491">
    <property type="entry name" value="PROLINE_PEPTIDASE"/>
    <property type="match status" value="1"/>
</dbReference>
<dbReference type="InterPro" id="IPR050659">
    <property type="entry name" value="Peptidase_M24B"/>
</dbReference>
<dbReference type="SUPFAM" id="SSF53092">
    <property type="entry name" value="Creatinase/prolidase N-terminal domain"/>
    <property type="match status" value="1"/>
</dbReference>
<evidence type="ECO:0000259" key="3">
    <source>
        <dbReference type="Pfam" id="PF00557"/>
    </source>
</evidence>
<dbReference type="InterPro" id="IPR001131">
    <property type="entry name" value="Peptidase_M24B_aminopep-P_CS"/>
</dbReference>
<evidence type="ECO:0000256" key="2">
    <source>
        <dbReference type="ARBA" id="ARBA00022801"/>
    </source>
</evidence>
<evidence type="ECO:0000313" key="7">
    <source>
        <dbReference type="EMBL" id="CAB5029413.1"/>
    </source>
</evidence>
<feature type="domain" description="Creatinase N-terminal" evidence="4">
    <location>
        <begin position="19"/>
        <end position="148"/>
    </location>
</feature>
<dbReference type="Pfam" id="PF01321">
    <property type="entry name" value="Creatinase_N"/>
    <property type="match status" value="1"/>
</dbReference>
<reference evidence="7" key="1">
    <citation type="submission" date="2020-05" db="EMBL/GenBank/DDBJ databases">
        <authorList>
            <person name="Chiriac C."/>
            <person name="Salcher M."/>
            <person name="Ghai R."/>
            <person name="Kavagutti S V."/>
        </authorList>
    </citation>
    <scope>NUCLEOTIDE SEQUENCE</scope>
</reference>
<dbReference type="InterPro" id="IPR029149">
    <property type="entry name" value="Creatin/AminoP/Spt16_N"/>
</dbReference>
<dbReference type="Pfam" id="PF00557">
    <property type="entry name" value="Peptidase_M24"/>
    <property type="match status" value="1"/>
</dbReference>
<feature type="domain" description="Peptidase M24" evidence="3">
    <location>
        <begin position="156"/>
        <end position="363"/>
    </location>
</feature>
<evidence type="ECO:0000256" key="1">
    <source>
        <dbReference type="ARBA" id="ARBA00022723"/>
    </source>
</evidence>
<dbReference type="InterPro" id="IPR000994">
    <property type="entry name" value="Pept_M24"/>
</dbReference>
<organism evidence="7">
    <name type="scientific">freshwater metagenome</name>
    <dbReference type="NCBI Taxonomy" id="449393"/>
    <lineage>
        <taxon>unclassified sequences</taxon>
        <taxon>metagenomes</taxon>
        <taxon>ecological metagenomes</taxon>
    </lineage>
</organism>
<accession>A0A6J7RKP1</accession>
<dbReference type="Gene3D" id="3.90.230.10">
    <property type="entry name" value="Creatinase/methionine aminopeptidase superfamily"/>
    <property type="match status" value="1"/>
</dbReference>
<sequence>MSELADLLATMHPLDVRGRIERLRALFATNDIDALVVMNLTNVRYLTGFTGSAGVVIVTPETVLLSTDGRYRTQSQEQVNAAGVSDLIEIVIGGMDEQRKALDGVLINCANIGLEADEVTWAQSTAWEKRLARELVPTSGVVEGLREVKDPGEIDRMRYAADIADKALGDVLPLMSGTGTTPISESNFALALDSAMRGRGAESVAFETIVAAGENSAKPHHHPTERIIEVGDPVVVDFGATFEGYRSDMTRTFVVGGQPTGKLKEIFDLVTRAQSSGVNAVLPGVQASDIDGVCRGVIEQGGMAEYFEHSTGHGVGLDIHEMPWVAAQGTATLAPGVVVTVEPGVYVAGVGGVRIEDTLVVTDGIAEPLTRFTKDVVA</sequence>